<dbReference type="InterPro" id="IPR050708">
    <property type="entry name" value="T6SS_VgrG/RHS"/>
</dbReference>
<dbReference type="Proteomes" id="UP000503088">
    <property type="component" value="Chromosome"/>
</dbReference>
<protein>
    <recommendedName>
        <fullName evidence="6">RHS repeat-associated core domain-containing protein</fullName>
    </recommendedName>
</protein>
<sequence>MDGTPYTHDKNGNLTGDGKRIYTYDAENRLTAVKEGDKTLASFTYRADGMRKTMTTGTKTITFHYDENKNVTHETDQNNQIVASYTYGANDELISMTRGETTYYYQTNYRGDVTSLTDSTGAVVATYEYDAFGNLLKETGTVENPYHYAGYRYDDATGLYYLQSRYYNPDTGRFLTRDGFDGYSDEPLSLNKYVYTANNPIMRVDIDGYYYSSLNRAEKKLFLRNPWVANKVRSAANKARAETRKRFGWSGRDDCSDAFRHAYWNALMVKRVGSNWAKRWGDAHEQSGNRNKLDKKMDLYNKRIGRSIAIKNSRASESKLANLVYKAMKNGRLKRLVNNKLVKCK</sequence>
<keyword evidence="5" id="KW-1185">Reference proteome</keyword>
<dbReference type="NCBIfam" id="TIGR03696">
    <property type="entry name" value="Rhs_assc_core"/>
    <property type="match status" value="1"/>
</dbReference>
<dbReference type="KEGG" id="kpul:GXN76_13190"/>
<dbReference type="InterPro" id="IPR022385">
    <property type="entry name" value="Rhs_assc_core"/>
</dbReference>
<accession>A0A7D4CH74</accession>
<feature type="domain" description="Teneurin-like YD-shell" evidence="3">
    <location>
        <begin position="4"/>
        <end position="201"/>
    </location>
</feature>
<organism evidence="4 5">
    <name type="scientific">Kroppenstedtia pulmonis</name>
    <dbReference type="NCBI Taxonomy" id="1380685"/>
    <lineage>
        <taxon>Bacteria</taxon>
        <taxon>Bacillati</taxon>
        <taxon>Bacillota</taxon>
        <taxon>Bacilli</taxon>
        <taxon>Bacillales</taxon>
        <taxon>Thermoactinomycetaceae</taxon>
        <taxon>Kroppenstedtia</taxon>
    </lineage>
</organism>
<evidence type="ECO:0008006" key="6">
    <source>
        <dbReference type="Google" id="ProtNLM"/>
    </source>
</evidence>
<evidence type="ECO:0000313" key="4">
    <source>
        <dbReference type="EMBL" id="QKG85334.1"/>
    </source>
</evidence>
<dbReference type="RefSeq" id="WP_173223895.1">
    <property type="nucleotide sequence ID" value="NZ_CP048104.1"/>
</dbReference>
<keyword evidence="1" id="KW-0677">Repeat</keyword>
<name>A0A7D4CH74_9BACL</name>
<dbReference type="PANTHER" id="PTHR32305">
    <property type="match status" value="1"/>
</dbReference>
<evidence type="ECO:0000259" key="2">
    <source>
        <dbReference type="Pfam" id="PF22322"/>
    </source>
</evidence>
<dbReference type="Gene3D" id="2.180.10.10">
    <property type="entry name" value="RHS repeat-associated core"/>
    <property type="match status" value="1"/>
</dbReference>
<feature type="domain" description="DUF6973" evidence="2">
    <location>
        <begin position="220"/>
        <end position="331"/>
    </location>
</feature>
<dbReference type="Pfam" id="PF22322">
    <property type="entry name" value="DUF6973"/>
    <property type="match status" value="1"/>
</dbReference>
<evidence type="ECO:0000256" key="1">
    <source>
        <dbReference type="ARBA" id="ARBA00022737"/>
    </source>
</evidence>
<dbReference type="AlphaFoldDB" id="A0A7D4CH74"/>
<evidence type="ECO:0000259" key="3">
    <source>
        <dbReference type="Pfam" id="PF25023"/>
    </source>
</evidence>
<proteinExistence type="predicted"/>
<dbReference type="InterPro" id="IPR054246">
    <property type="entry name" value="DUF6973"/>
</dbReference>
<evidence type="ECO:0000313" key="5">
    <source>
        <dbReference type="Proteomes" id="UP000503088"/>
    </source>
</evidence>
<dbReference type="InterPro" id="IPR056823">
    <property type="entry name" value="TEN-like_YD-shell"/>
</dbReference>
<gene>
    <name evidence="4" type="ORF">GXN76_13190</name>
</gene>
<dbReference type="EMBL" id="CP048104">
    <property type="protein sequence ID" value="QKG85334.1"/>
    <property type="molecule type" value="Genomic_DNA"/>
</dbReference>
<reference evidence="4 5" key="1">
    <citation type="submission" date="2020-01" db="EMBL/GenBank/DDBJ databases">
        <authorList>
            <person name="Gulvik C.A."/>
            <person name="Batra D.G."/>
        </authorList>
    </citation>
    <scope>NUCLEOTIDE SEQUENCE [LARGE SCALE GENOMIC DNA]</scope>
    <source>
        <strain evidence="4 5">W9323</strain>
    </source>
</reference>
<dbReference type="Pfam" id="PF25023">
    <property type="entry name" value="TEN_YD-shell"/>
    <property type="match status" value="1"/>
</dbReference>
<dbReference type="PANTHER" id="PTHR32305:SF17">
    <property type="entry name" value="TRNA NUCLEASE WAPA"/>
    <property type="match status" value="1"/>
</dbReference>